<reference evidence="1 2" key="1">
    <citation type="journal article" date="2019" name="Commun. Biol.">
        <title>The bagworm genome reveals a unique fibroin gene that provides high tensile strength.</title>
        <authorList>
            <person name="Kono N."/>
            <person name="Nakamura H."/>
            <person name="Ohtoshi R."/>
            <person name="Tomita M."/>
            <person name="Numata K."/>
            <person name="Arakawa K."/>
        </authorList>
    </citation>
    <scope>NUCLEOTIDE SEQUENCE [LARGE SCALE GENOMIC DNA]</scope>
</reference>
<keyword evidence="2" id="KW-1185">Reference proteome</keyword>
<accession>A0A4C1XYX9</accession>
<protein>
    <submittedName>
        <fullName evidence="1">Uncharacterized protein</fullName>
    </submittedName>
</protein>
<dbReference type="Proteomes" id="UP000299102">
    <property type="component" value="Unassembled WGS sequence"/>
</dbReference>
<gene>
    <name evidence="1" type="ORF">EVAR_51819_1</name>
</gene>
<comment type="caution">
    <text evidence="1">The sequence shown here is derived from an EMBL/GenBank/DDBJ whole genome shotgun (WGS) entry which is preliminary data.</text>
</comment>
<name>A0A4C1XYX9_EUMVA</name>
<dbReference type="AlphaFoldDB" id="A0A4C1XYX9"/>
<dbReference type="EMBL" id="BGZK01000990">
    <property type="protein sequence ID" value="GBP67762.1"/>
    <property type="molecule type" value="Genomic_DNA"/>
</dbReference>
<evidence type="ECO:0000313" key="2">
    <source>
        <dbReference type="Proteomes" id="UP000299102"/>
    </source>
</evidence>
<proteinExistence type="predicted"/>
<organism evidence="1 2">
    <name type="scientific">Eumeta variegata</name>
    <name type="common">Bagworm moth</name>
    <name type="synonym">Eumeta japonica</name>
    <dbReference type="NCBI Taxonomy" id="151549"/>
    <lineage>
        <taxon>Eukaryota</taxon>
        <taxon>Metazoa</taxon>
        <taxon>Ecdysozoa</taxon>
        <taxon>Arthropoda</taxon>
        <taxon>Hexapoda</taxon>
        <taxon>Insecta</taxon>
        <taxon>Pterygota</taxon>
        <taxon>Neoptera</taxon>
        <taxon>Endopterygota</taxon>
        <taxon>Lepidoptera</taxon>
        <taxon>Glossata</taxon>
        <taxon>Ditrysia</taxon>
        <taxon>Tineoidea</taxon>
        <taxon>Psychidae</taxon>
        <taxon>Oiketicinae</taxon>
        <taxon>Eumeta</taxon>
    </lineage>
</organism>
<sequence>MYEAIFQRTHFLKHTPCYKGIPLLDLKLSPRARYQSGAVGDFRQQCDGIVPNRWLSVPPEAQNDRLGFLFVSVWLVPAFRRAVLISGFITGGQHRTFLTRIITFYSAVNKLAVRVAYGVTLAISSYFMRTHFHVRYDATGPVRRKNEASASVDGRAKIGVVCGFDTAADVERDDIYSTGKKTIVFIYLSGFNFVKCGFSYDPRPARGESDRQQHSNLSPVTASLREIYSDAPRPTAVTRVRVLNTDTYNIIKCLRCRPFAVFDFSTAKPDPCIVNGHLYRRNERPLVQISERRPTRSPSFHMFTDRENETAVRADVVNRLLTSSYVYTFHNQLAVNYFIRQYEAHRCKCTISSGSILGIKT</sequence>
<evidence type="ECO:0000313" key="1">
    <source>
        <dbReference type="EMBL" id="GBP67762.1"/>
    </source>
</evidence>